<evidence type="ECO:0000256" key="1">
    <source>
        <dbReference type="SAM" id="MobiDB-lite"/>
    </source>
</evidence>
<sequence>MFTARSLLSNYVPNAREDSGNFGGIEEAYGEVGSFGHDIRFSAGKTRSSEGNVQKRDDLSRKIHLFTRETRANCVACTEAPAFRFPVYVSSPDTGCS</sequence>
<evidence type="ECO:0000313" key="3">
    <source>
        <dbReference type="Proteomes" id="UP001432146"/>
    </source>
</evidence>
<dbReference type="EMBL" id="JAWNGG020000244">
    <property type="protein sequence ID" value="KAK9295698.1"/>
    <property type="molecule type" value="Genomic_DNA"/>
</dbReference>
<reference evidence="2 3" key="1">
    <citation type="submission" date="2024-05" db="EMBL/GenBank/DDBJ databases">
        <title>The nuclear and mitochondrial genome assemblies of Tetragonisca angustula (Apidae: Meliponini), a tiny yet remarkable pollinator in the Neotropics.</title>
        <authorList>
            <person name="Ferrari R."/>
            <person name="Ricardo P.C."/>
            <person name="Dias F.C."/>
            <person name="Araujo N.S."/>
            <person name="Soares D.O."/>
            <person name="Zhou Q.-S."/>
            <person name="Zhu C.-D."/>
            <person name="Coutinho L."/>
            <person name="Airas M.C."/>
            <person name="Batista T.M."/>
        </authorList>
    </citation>
    <scope>NUCLEOTIDE SEQUENCE [LARGE SCALE GENOMIC DNA]</scope>
    <source>
        <strain evidence="2">ASF017062</strain>
        <tissue evidence="2">Abdomen</tissue>
    </source>
</reference>
<feature type="compositionally biased region" description="Polar residues" evidence="1">
    <location>
        <begin position="1"/>
        <end position="12"/>
    </location>
</feature>
<gene>
    <name evidence="2" type="ORF">QLX08_010040</name>
</gene>
<comment type="caution">
    <text evidence="2">The sequence shown here is derived from an EMBL/GenBank/DDBJ whole genome shotgun (WGS) entry which is preliminary data.</text>
</comment>
<dbReference type="AlphaFoldDB" id="A0AAW0ZDJ8"/>
<name>A0AAW0ZDJ8_9HYME</name>
<dbReference type="Proteomes" id="UP001432146">
    <property type="component" value="Unassembled WGS sequence"/>
</dbReference>
<evidence type="ECO:0000313" key="2">
    <source>
        <dbReference type="EMBL" id="KAK9295698.1"/>
    </source>
</evidence>
<protein>
    <submittedName>
        <fullName evidence="2">Uncharacterized protein</fullName>
    </submittedName>
</protein>
<organism evidence="2 3">
    <name type="scientific">Tetragonisca angustula</name>
    <dbReference type="NCBI Taxonomy" id="166442"/>
    <lineage>
        <taxon>Eukaryota</taxon>
        <taxon>Metazoa</taxon>
        <taxon>Ecdysozoa</taxon>
        <taxon>Arthropoda</taxon>
        <taxon>Hexapoda</taxon>
        <taxon>Insecta</taxon>
        <taxon>Pterygota</taxon>
        <taxon>Neoptera</taxon>
        <taxon>Endopterygota</taxon>
        <taxon>Hymenoptera</taxon>
        <taxon>Apocrita</taxon>
        <taxon>Aculeata</taxon>
        <taxon>Apoidea</taxon>
        <taxon>Anthophila</taxon>
        <taxon>Apidae</taxon>
        <taxon>Tetragonisca</taxon>
    </lineage>
</organism>
<proteinExistence type="predicted"/>
<keyword evidence="3" id="KW-1185">Reference proteome</keyword>
<accession>A0AAW0ZDJ8</accession>
<feature type="region of interest" description="Disordered" evidence="1">
    <location>
        <begin position="1"/>
        <end position="23"/>
    </location>
</feature>